<feature type="compositionally biased region" description="Polar residues" evidence="1">
    <location>
        <begin position="654"/>
        <end position="673"/>
    </location>
</feature>
<feature type="region of interest" description="Disordered" evidence="1">
    <location>
        <begin position="1"/>
        <end position="121"/>
    </location>
</feature>
<dbReference type="Gene3D" id="1.10.30.10">
    <property type="entry name" value="High mobility group box domain"/>
    <property type="match status" value="4"/>
</dbReference>
<feature type="compositionally biased region" description="Low complexity" evidence="1">
    <location>
        <begin position="37"/>
        <end position="53"/>
    </location>
</feature>
<gene>
    <name evidence="3" type="ORF">THAOC_33639</name>
</gene>
<accession>K0RLP4</accession>
<feature type="domain" description="HMG box" evidence="2">
    <location>
        <begin position="334"/>
        <end position="408"/>
    </location>
</feature>
<feature type="domain" description="HMG box" evidence="2">
    <location>
        <begin position="504"/>
        <end position="578"/>
    </location>
</feature>
<feature type="region of interest" description="Disordered" evidence="1">
    <location>
        <begin position="257"/>
        <end position="338"/>
    </location>
</feature>
<feature type="compositionally biased region" description="Basic and acidic residues" evidence="1">
    <location>
        <begin position="557"/>
        <end position="574"/>
    </location>
</feature>
<dbReference type="EMBL" id="AGNL01046779">
    <property type="protein sequence ID" value="EJK47627.1"/>
    <property type="molecule type" value="Genomic_DNA"/>
</dbReference>
<feature type="region of interest" description="Disordered" evidence="1">
    <location>
        <begin position="557"/>
        <end position="581"/>
    </location>
</feature>
<dbReference type="SMART" id="SM00398">
    <property type="entry name" value="HMG"/>
    <property type="match status" value="3"/>
</dbReference>
<dbReference type="InterPro" id="IPR009071">
    <property type="entry name" value="HMG_box_dom"/>
</dbReference>
<evidence type="ECO:0000313" key="4">
    <source>
        <dbReference type="Proteomes" id="UP000266841"/>
    </source>
</evidence>
<feature type="region of interest" description="Disordered" evidence="1">
    <location>
        <begin position="654"/>
        <end position="712"/>
    </location>
</feature>
<feature type="compositionally biased region" description="Polar residues" evidence="1">
    <location>
        <begin position="296"/>
        <end position="310"/>
    </location>
</feature>
<dbReference type="OrthoDB" id="45127at2759"/>
<sequence length="1107" mass="122391">MDSTSSPSSSPDRSSRRRSSESSSSSDWSPSREQKPSSRTRNGSIGSNGSTSSEWDPDDVPSNVKTEEEGCGLEQPSFRSSPIIGRKRKADSLSSSSSSDWDPDGADVESKASSQTKSPPAIKAEVDENHQEKLSVASHVNQQQSDNFTKPPERIRYEMLGAPTLLYRHAPSYADPGFRPSTLSPMQISVARYTNTHSMAEWFGNKPTRRQRTVRNPLLSHVHIPQSPRCWGEPHELDLRQQVKSAKRKSVLDTELMLSEGDRESSSIGNASSSAKEARKSNINKSEQSLDDADSSNHFDSSTSLQQDTPAQKMCAQVNPQDNIVNGRKNSRGNVKGKTNGYNIFRSEYMVAHPITSDCTSKREYLLNCSKKTGELWRNFSEQEKVKYKQIAAERNASLMTIDPKQDGKSESGSKCSESGGNNQNADDESTAKEPQQSETTKRQTSYQVFLSDFYKSHPLPVEASKEERQTHLIKCSKQASSVWKKMNKKQKATYGNRAKRSTKRKSNTTSFNVFRAELMQNTEHGLESLGKSDRQRSLLSFSKVASEEWKKMSQEQKDVYKGKAREMNKERAPRSGKGRAGRTTSWIVYRAEALETLTALHPLSENASESERKCHKKNLLKEIGSEWKTLPRSEKDRYKAIAKERNAVVQQQPIRGTTGLSRADGDSSQMSEQRIAESSACASSTADGMSLTADNEEEAMPDEAKSDEMNSQELGVGGPSAYGNCMFTFQHRDSQSVSSYMVRPTGDDLSSVTLSKIRLPTSPDDGDGEDEKSIELDARVLQIANFVGDTLLEGSIKFVVRTSLSCTVMSVEASISGPPVQLCKGPRIDMNSSLLSYLPTYVACDSKSLSHFTQPSFSILSLDGIRSTAVHCVSLREDGPFITVHDFARSLADISLIEYDRRDRTALWAAARSAKLPKLSLGFHKARSGYVTGYGHSLYRIDLTTDEPTLVWSPSNALYFSEGVHSLSGIKPDESRDHLLWASSTSACRVWCLDVRHERPRVVATWSLPLLADDFGIGMPVTGIYGAGTLMVQPRRMDGDREPALFCVKKDPDTATLGVHQLPDAGPRFHTQPLEASGYDVDRGPGCVARSTALPLPDRSPSVYNV</sequence>
<dbReference type="AlphaFoldDB" id="K0RLP4"/>
<dbReference type="eggNOG" id="ENOG502SP5E">
    <property type="taxonomic scope" value="Eukaryota"/>
</dbReference>
<feature type="non-terminal residue" evidence="3">
    <location>
        <position position="1107"/>
    </location>
</feature>
<feature type="region of interest" description="Disordered" evidence="1">
    <location>
        <begin position="399"/>
        <end position="445"/>
    </location>
</feature>
<feature type="compositionally biased region" description="Polar residues" evidence="1">
    <location>
        <begin position="433"/>
        <end position="445"/>
    </location>
</feature>
<dbReference type="OMA" id="DSERIKW"/>
<dbReference type="SUPFAM" id="SSF63825">
    <property type="entry name" value="YWTD domain"/>
    <property type="match status" value="1"/>
</dbReference>
<feature type="compositionally biased region" description="Low complexity" evidence="1">
    <location>
        <begin position="1"/>
        <end position="12"/>
    </location>
</feature>
<dbReference type="Proteomes" id="UP000266841">
    <property type="component" value="Unassembled WGS sequence"/>
</dbReference>
<evidence type="ECO:0000256" key="1">
    <source>
        <dbReference type="SAM" id="MobiDB-lite"/>
    </source>
</evidence>
<dbReference type="CDD" id="cd00084">
    <property type="entry name" value="HMG-box_SF"/>
    <property type="match status" value="1"/>
</dbReference>
<dbReference type="SUPFAM" id="SSF47095">
    <property type="entry name" value="HMG-box"/>
    <property type="match status" value="4"/>
</dbReference>
<evidence type="ECO:0000313" key="3">
    <source>
        <dbReference type="EMBL" id="EJK47627.1"/>
    </source>
</evidence>
<feature type="region of interest" description="Disordered" evidence="1">
    <location>
        <begin position="488"/>
        <end position="507"/>
    </location>
</feature>
<feature type="domain" description="HMG box" evidence="2">
    <location>
        <begin position="579"/>
        <end position="657"/>
    </location>
</feature>
<protein>
    <recommendedName>
        <fullName evidence="2">HMG box domain-containing protein</fullName>
    </recommendedName>
</protein>
<reference evidence="3 4" key="1">
    <citation type="journal article" date="2012" name="Genome Biol.">
        <title>Genome and low-iron response of an oceanic diatom adapted to chronic iron limitation.</title>
        <authorList>
            <person name="Lommer M."/>
            <person name="Specht M."/>
            <person name="Roy A.S."/>
            <person name="Kraemer L."/>
            <person name="Andreson R."/>
            <person name="Gutowska M.A."/>
            <person name="Wolf J."/>
            <person name="Bergner S.V."/>
            <person name="Schilhabel M.B."/>
            <person name="Klostermeier U.C."/>
            <person name="Beiko R.G."/>
            <person name="Rosenstiel P."/>
            <person name="Hippler M."/>
            <person name="Laroche J."/>
        </authorList>
    </citation>
    <scope>NUCLEOTIDE SEQUENCE [LARGE SCALE GENOMIC DNA]</scope>
    <source>
        <strain evidence="3 4">CCMP1005</strain>
    </source>
</reference>
<keyword evidence="4" id="KW-1185">Reference proteome</keyword>
<organism evidence="3 4">
    <name type="scientific">Thalassiosira oceanica</name>
    <name type="common">Marine diatom</name>
    <dbReference type="NCBI Taxonomy" id="159749"/>
    <lineage>
        <taxon>Eukaryota</taxon>
        <taxon>Sar</taxon>
        <taxon>Stramenopiles</taxon>
        <taxon>Ochrophyta</taxon>
        <taxon>Bacillariophyta</taxon>
        <taxon>Coscinodiscophyceae</taxon>
        <taxon>Thalassiosirophycidae</taxon>
        <taxon>Thalassiosirales</taxon>
        <taxon>Thalassiosiraceae</taxon>
        <taxon>Thalassiosira</taxon>
    </lineage>
</organism>
<proteinExistence type="predicted"/>
<evidence type="ECO:0000259" key="2">
    <source>
        <dbReference type="SMART" id="SM00398"/>
    </source>
</evidence>
<name>K0RLP4_THAOC</name>
<comment type="caution">
    <text evidence="3">The sequence shown here is derived from an EMBL/GenBank/DDBJ whole genome shotgun (WGS) entry which is preliminary data.</text>
</comment>
<dbReference type="InterPro" id="IPR036910">
    <property type="entry name" value="HMG_box_dom_sf"/>
</dbReference>